<sequence length="76" mass="8771">MEKTMSAFSSIDRYMRRMKRPTRLVCGVAAMMADKFNWSCLWTRVVWAAVILLNPAMGLLIYFVLALVLPKWQANS</sequence>
<evidence type="ECO:0000313" key="3">
    <source>
        <dbReference type="EMBL" id="EDQ01965.1"/>
    </source>
</evidence>
<comment type="caution">
    <text evidence="3">The sequence shown here is derived from an EMBL/GenBank/DDBJ whole genome shotgun (WGS) entry which is preliminary data.</text>
</comment>
<dbReference type="InterPro" id="IPR007168">
    <property type="entry name" value="Phageshock_PspC_N"/>
</dbReference>
<accession>A9D191</accession>
<keyword evidence="4" id="KW-1185">Reference proteome</keyword>
<keyword evidence="1" id="KW-1133">Transmembrane helix</keyword>
<proteinExistence type="predicted"/>
<dbReference type="AlphaFoldDB" id="A9D191"/>
<evidence type="ECO:0000256" key="1">
    <source>
        <dbReference type="SAM" id="Phobius"/>
    </source>
</evidence>
<name>A9D191_9GAMM</name>
<keyword evidence="1" id="KW-0472">Membrane</keyword>
<reference evidence="3 4" key="1">
    <citation type="submission" date="2007-10" db="EMBL/GenBank/DDBJ databases">
        <authorList>
            <person name="Yayanos A."/>
            <person name="Ferriera S."/>
            <person name="Johnson J."/>
            <person name="Kravitz S."/>
            <person name="Halpern A."/>
            <person name="Remington K."/>
            <person name="Beeson K."/>
            <person name="Tran B."/>
            <person name="Rogers Y.-H."/>
            <person name="Friedman R."/>
            <person name="Venter J.C."/>
        </authorList>
    </citation>
    <scope>NUCLEOTIDE SEQUENCE [LARGE SCALE GENOMIC DNA]</scope>
    <source>
        <strain evidence="3 4">KT99</strain>
    </source>
</reference>
<feature type="transmembrane region" description="Helical" evidence="1">
    <location>
        <begin position="45"/>
        <end position="69"/>
    </location>
</feature>
<gene>
    <name evidence="3" type="ORF">KT99_08658</name>
</gene>
<evidence type="ECO:0000313" key="4">
    <source>
        <dbReference type="Proteomes" id="UP000005839"/>
    </source>
</evidence>
<feature type="domain" description="Phage shock protein PspC N-terminal" evidence="2">
    <location>
        <begin position="20"/>
        <end position="71"/>
    </location>
</feature>
<keyword evidence="1" id="KW-0812">Transmembrane</keyword>
<protein>
    <recommendedName>
        <fullName evidence="2">Phage shock protein PspC N-terminal domain-containing protein</fullName>
    </recommendedName>
</protein>
<dbReference type="Proteomes" id="UP000005839">
    <property type="component" value="Unassembled WGS sequence"/>
</dbReference>
<dbReference type="Pfam" id="PF04024">
    <property type="entry name" value="PspC"/>
    <property type="match status" value="1"/>
</dbReference>
<dbReference type="EMBL" id="ABIC01000006">
    <property type="protein sequence ID" value="EDQ01965.1"/>
    <property type="molecule type" value="Genomic_DNA"/>
</dbReference>
<dbReference type="STRING" id="314608.KT99_08658"/>
<organism evidence="3 4">
    <name type="scientific">Shewanella benthica KT99</name>
    <dbReference type="NCBI Taxonomy" id="314608"/>
    <lineage>
        <taxon>Bacteria</taxon>
        <taxon>Pseudomonadati</taxon>
        <taxon>Pseudomonadota</taxon>
        <taxon>Gammaproteobacteria</taxon>
        <taxon>Alteromonadales</taxon>
        <taxon>Shewanellaceae</taxon>
        <taxon>Shewanella</taxon>
    </lineage>
</organism>
<evidence type="ECO:0000259" key="2">
    <source>
        <dbReference type="Pfam" id="PF04024"/>
    </source>
</evidence>